<dbReference type="AlphaFoldDB" id="A0A016TAH5"/>
<evidence type="ECO:0000313" key="2">
    <source>
        <dbReference type="Proteomes" id="UP000024635"/>
    </source>
</evidence>
<comment type="caution">
    <text evidence="1">The sequence shown here is derived from an EMBL/GenBank/DDBJ whole genome shotgun (WGS) entry which is preliminary data.</text>
</comment>
<proteinExistence type="predicted"/>
<accession>A0A016TAH5</accession>
<dbReference type="Proteomes" id="UP000024635">
    <property type="component" value="Unassembled WGS sequence"/>
</dbReference>
<organism evidence="1 2">
    <name type="scientific">Ancylostoma ceylanicum</name>
    <dbReference type="NCBI Taxonomy" id="53326"/>
    <lineage>
        <taxon>Eukaryota</taxon>
        <taxon>Metazoa</taxon>
        <taxon>Ecdysozoa</taxon>
        <taxon>Nematoda</taxon>
        <taxon>Chromadorea</taxon>
        <taxon>Rhabditida</taxon>
        <taxon>Rhabditina</taxon>
        <taxon>Rhabditomorpha</taxon>
        <taxon>Strongyloidea</taxon>
        <taxon>Ancylostomatidae</taxon>
        <taxon>Ancylostomatinae</taxon>
        <taxon>Ancylostoma</taxon>
    </lineage>
</organism>
<name>A0A016TAH5_9BILA</name>
<reference evidence="2" key="1">
    <citation type="journal article" date="2015" name="Nat. Genet.">
        <title>The genome and transcriptome of the zoonotic hookworm Ancylostoma ceylanicum identify infection-specific gene families.</title>
        <authorList>
            <person name="Schwarz E.M."/>
            <person name="Hu Y."/>
            <person name="Antoshechkin I."/>
            <person name="Miller M.M."/>
            <person name="Sternberg P.W."/>
            <person name="Aroian R.V."/>
        </authorList>
    </citation>
    <scope>NUCLEOTIDE SEQUENCE</scope>
    <source>
        <strain evidence="2">HY135</strain>
    </source>
</reference>
<gene>
    <name evidence="1" type="primary">Acey_s0119.g873</name>
    <name evidence="1" type="ORF">Y032_0119g873</name>
</gene>
<dbReference type="EMBL" id="JARK01001455">
    <property type="protein sequence ID" value="EYB99963.1"/>
    <property type="molecule type" value="Genomic_DNA"/>
</dbReference>
<evidence type="ECO:0000313" key="1">
    <source>
        <dbReference type="EMBL" id="EYB99963.1"/>
    </source>
</evidence>
<keyword evidence="2" id="KW-1185">Reference proteome</keyword>
<sequence>MWYSELQTVVEKGRDRGARTLVVCCIEAPALLGRDTEENRAAVPALVCDRMEFTVCVGRYRSIITVKEV</sequence>
<protein>
    <submittedName>
        <fullName evidence="1">Uncharacterized protein</fullName>
    </submittedName>
</protein>